<keyword evidence="1" id="KW-1133">Transmembrane helix</keyword>
<dbReference type="InterPro" id="IPR003675">
    <property type="entry name" value="Rce1/LyrA-like_dom"/>
</dbReference>
<accession>A0A7G9YYY3</accession>
<feature type="transmembrane region" description="Helical" evidence="1">
    <location>
        <begin position="210"/>
        <end position="229"/>
    </location>
</feature>
<evidence type="ECO:0000259" key="2">
    <source>
        <dbReference type="Pfam" id="PF02517"/>
    </source>
</evidence>
<proteinExistence type="predicted"/>
<feature type="transmembrane region" description="Helical" evidence="1">
    <location>
        <begin position="118"/>
        <end position="134"/>
    </location>
</feature>
<dbReference type="AlphaFoldDB" id="A0A7G9YYY3"/>
<dbReference type="EMBL" id="MT631534">
    <property type="protein sequence ID" value="QNO53217.1"/>
    <property type="molecule type" value="Genomic_DNA"/>
</dbReference>
<dbReference type="GO" id="GO:0080120">
    <property type="term" value="P:CAAX-box protein maturation"/>
    <property type="evidence" value="ECO:0007669"/>
    <property type="project" value="UniProtKB-ARBA"/>
</dbReference>
<gene>
    <name evidence="3" type="ORF">HNLOENAD_00017</name>
</gene>
<dbReference type="GO" id="GO:0004175">
    <property type="term" value="F:endopeptidase activity"/>
    <property type="evidence" value="ECO:0007669"/>
    <property type="project" value="UniProtKB-ARBA"/>
</dbReference>
<evidence type="ECO:0000256" key="1">
    <source>
        <dbReference type="SAM" id="Phobius"/>
    </source>
</evidence>
<dbReference type="Pfam" id="PF02517">
    <property type="entry name" value="Rce1-like"/>
    <property type="match status" value="1"/>
</dbReference>
<feature type="transmembrane region" description="Helical" evidence="1">
    <location>
        <begin position="146"/>
        <end position="165"/>
    </location>
</feature>
<feature type="transmembrane region" description="Helical" evidence="1">
    <location>
        <begin position="241"/>
        <end position="260"/>
    </location>
</feature>
<feature type="transmembrane region" description="Helical" evidence="1">
    <location>
        <begin position="319"/>
        <end position="340"/>
    </location>
</feature>
<feature type="transmembrane region" description="Helical" evidence="1">
    <location>
        <begin position="171"/>
        <end position="190"/>
    </location>
</feature>
<keyword evidence="1" id="KW-0812">Transmembrane</keyword>
<feature type="transmembrane region" description="Helical" evidence="1">
    <location>
        <begin position="92"/>
        <end position="112"/>
    </location>
</feature>
<organism evidence="3">
    <name type="scientific">Candidatus Methanophagaceae archaeon ANME-1 ERB6</name>
    <dbReference type="NCBI Taxonomy" id="2759912"/>
    <lineage>
        <taxon>Archaea</taxon>
        <taxon>Methanobacteriati</taxon>
        <taxon>Methanobacteriota</taxon>
        <taxon>Stenosarchaea group</taxon>
        <taxon>Methanomicrobia</taxon>
        <taxon>Candidatus Methanophagales</taxon>
        <taxon>Candidatus Methanophagaceae</taxon>
    </lineage>
</organism>
<name>A0A7G9YYY3_9EURY</name>
<protein>
    <recommendedName>
        <fullName evidence="2">CAAX prenyl protease 2/Lysostaphin resistance protein A-like domain-containing protein</fullName>
    </recommendedName>
</protein>
<feature type="domain" description="CAAX prenyl protease 2/Lysostaphin resistance protein A-like" evidence="2">
    <location>
        <begin position="243"/>
        <end position="332"/>
    </location>
</feature>
<evidence type="ECO:0000313" key="3">
    <source>
        <dbReference type="EMBL" id="QNO53217.1"/>
    </source>
</evidence>
<sequence length="341" mass="38688">MKLNLKVPKDYEQEKRIIIKYQNSNVQNKHFCFAKNFMKIKSMKVLIMVLKDYLKDLAEQNGYFSKKVLRSIFPSTLLRAPARKRIVLRRNLKLICAAYLLLIAFAELLIIYDPKAGIALHAVIMFALLLHSTLESDKDKNLSPFLMALVLVPLIRILSLSLPLAHFSRHSWFLLISIPIFIAIFTCMWIQELRPKDVGLFLPNLRNIPIEACVILIAIPLGIIEYQILKPSPLPGLEVTSYITSSLIFIICTGFVEELVFRGVIQYNAIKLMSKWSGIIFVSSIFAVLHISNLSPLDCLLAFSVGFLYSVVREKTGSIYGISISHGIVNVLLFLVAPVYF</sequence>
<reference evidence="3" key="1">
    <citation type="submission" date="2020-06" db="EMBL/GenBank/DDBJ databases">
        <title>Unique genomic features of the anaerobic methanotrophic archaea.</title>
        <authorList>
            <person name="Chadwick G.L."/>
            <person name="Skennerton C.T."/>
            <person name="Laso-Perez R."/>
            <person name="Leu A.O."/>
            <person name="Speth D.R."/>
            <person name="Yu H."/>
            <person name="Morgan-Lang C."/>
            <person name="Hatzenpichler R."/>
            <person name="Goudeau D."/>
            <person name="Malmstrom R."/>
            <person name="Brazelton W.J."/>
            <person name="Woyke T."/>
            <person name="Hallam S.J."/>
            <person name="Tyson G.W."/>
            <person name="Wegener G."/>
            <person name="Boetius A."/>
            <person name="Orphan V."/>
        </authorList>
    </citation>
    <scope>NUCLEOTIDE SEQUENCE</scope>
</reference>
<keyword evidence="1" id="KW-0472">Membrane</keyword>